<comment type="similarity">
    <text evidence="6">Belongs to the peptidase M3B family.</text>
</comment>
<accession>A0A0B4S2Q7</accession>
<comment type="function">
    <text evidence="6">Has oligopeptidase activity and degrades a variety of small bioactive peptides.</text>
</comment>
<dbReference type="Gene3D" id="1.20.140.70">
    <property type="entry name" value="Oligopeptidase f, N-terminal domain"/>
    <property type="match status" value="1"/>
</dbReference>
<dbReference type="InterPro" id="IPR001567">
    <property type="entry name" value="Pept_M3A_M3B_dom"/>
</dbReference>
<dbReference type="EMBL" id="CP009761">
    <property type="protein sequence ID" value="AIZ37090.1"/>
    <property type="molecule type" value="Genomic_DNA"/>
</dbReference>
<evidence type="ECO:0000256" key="2">
    <source>
        <dbReference type="ARBA" id="ARBA00022723"/>
    </source>
</evidence>
<dbReference type="InterPro" id="IPR045090">
    <property type="entry name" value="Pept_M3A_M3B"/>
</dbReference>
<reference evidence="9 10" key="1">
    <citation type="submission" date="2014-10" db="EMBL/GenBank/DDBJ databases">
        <title>Complete genome sequence of Parvimonas micra KCOM 1535 (= ChDC B708).</title>
        <authorList>
            <person name="Kook J.-K."/>
            <person name="Park S.-N."/>
            <person name="Lim Y.K."/>
            <person name="Roh H."/>
        </authorList>
    </citation>
    <scope>NUCLEOTIDE SEQUENCE [LARGE SCALE GENOMIC DNA]</scope>
    <source>
        <strain evidence="10">KCOM 1535 / ChDC B708</strain>
    </source>
</reference>
<dbReference type="InterPro" id="IPR042088">
    <property type="entry name" value="OligoPept_F_C"/>
</dbReference>
<comment type="cofactor">
    <cofactor evidence="6">
        <name>Zn(2+)</name>
        <dbReference type="ChEBI" id="CHEBI:29105"/>
    </cofactor>
    <text evidence="6">Binds 1 zinc ion.</text>
</comment>
<feature type="domain" description="Oligopeptidase F N-terminal" evidence="8">
    <location>
        <begin position="110"/>
        <end position="176"/>
    </location>
</feature>
<evidence type="ECO:0000256" key="4">
    <source>
        <dbReference type="ARBA" id="ARBA00022833"/>
    </source>
</evidence>
<dbReference type="GO" id="GO:0004222">
    <property type="term" value="F:metalloendopeptidase activity"/>
    <property type="evidence" value="ECO:0007669"/>
    <property type="project" value="UniProtKB-UniRule"/>
</dbReference>
<sequence length="597" mass="69405">MKRNEVDKSLTWNLSDLFKTEEDYKKALKEIVEKTDELVKIYEGKLDCYCTINSCLEDLKPIYVLIDLTANYASLDYETDLGGKEQFERMVDFENTIAPVYAKLSFVETEILANDKRIIEKAMKENSENRRFLEKLLDRKDHTLSKEVESTLSALSGSFETPYRVYQQSKMQDLSFEDVEVNGVKTPMTYNIFEGCFEVDSNTEFRREAFKKFYKTLAKYENTFASAYYSNVQQDKAMSKVRKYDSVFDYLLSSQEVTMDMYNRQCDVIMEKLAPHIRKYARLLKRVNKLDKMTFSDMKMPLDSEFQKVYSIDECKNMVIDGLSVLGNDYKAYLERAFDNRYIDYVDNEGKASGAFCASPYKVHPYVLLTWSGNMSDILTIAHELGHGGHFSLCHQNQNILNVDCSTYFVEAPSTTNELIMAHYLLEKAKTDRERRWILSEIISKTYYHNFVTHFLEAYYQREVYKIIDKGGAVDAETLNTLFKETMEKFFGEDVELVDGVERTWMRQPHYYMGLYSYTYSAGLTIGTQMCLNILKDNSKAKQWIEVLKAGGSKNPVDLAKMADVDITTDKPLLNTIEYIGSLIDEMERLTDKIEQE</sequence>
<dbReference type="PANTHER" id="PTHR11804:SF45">
    <property type="entry name" value="SIMILAR TO OLIGOENDOPEPTIDASE"/>
    <property type="match status" value="1"/>
</dbReference>
<protein>
    <recommendedName>
        <fullName evidence="6">Oligopeptidase F</fullName>
        <ecNumber evidence="6">3.4.24.-</ecNumber>
    </recommendedName>
</protein>
<evidence type="ECO:0000259" key="7">
    <source>
        <dbReference type="Pfam" id="PF01432"/>
    </source>
</evidence>
<dbReference type="NCBIfam" id="TIGR00181">
    <property type="entry name" value="pepF"/>
    <property type="match status" value="1"/>
</dbReference>
<dbReference type="PANTHER" id="PTHR11804">
    <property type="entry name" value="PROTEASE M3 THIMET OLIGOPEPTIDASE-RELATED"/>
    <property type="match status" value="1"/>
</dbReference>
<dbReference type="Proteomes" id="UP000031386">
    <property type="component" value="Chromosome"/>
</dbReference>
<dbReference type="AlphaFoldDB" id="A0A0B4S2Q7"/>
<dbReference type="RefSeq" id="WP_041954666.1">
    <property type="nucleotide sequence ID" value="NZ_CP009761.1"/>
</dbReference>
<name>A0A0B4S2Q7_9FIRM</name>
<dbReference type="OrthoDB" id="9766487at2"/>
<feature type="domain" description="Peptidase M3A/M3B catalytic" evidence="7">
    <location>
        <begin position="201"/>
        <end position="577"/>
    </location>
</feature>
<dbReference type="InterPro" id="IPR013647">
    <property type="entry name" value="OligopepF_N_dom"/>
</dbReference>
<evidence type="ECO:0000256" key="3">
    <source>
        <dbReference type="ARBA" id="ARBA00022801"/>
    </source>
</evidence>
<evidence type="ECO:0000313" key="9">
    <source>
        <dbReference type="EMBL" id="AIZ37090.1"/>
    </source>
</evidence>
<keyword evidence="4 6" id="KW-0862">Zinc</keyword>
<dbReference type="Gene3D" id="1.10.1370.20">
    <property type="entry name" value="Oligoendopeptidase f, C-terminal domain"/>
    <property type="match status" value="1"/>
</dbReference>
<dbReference type="KEGG" id="pmic:NW74_07020"/>
<dbReference type="CDD" id="cd09609">
    <property type="entry name" value="M3B_PepF"/>
    <property type="match status" value="1"/>
</dbReference>
<keyword evidence="10" id="KW-1185">Reference proteome</keyword>
<dbReference type="InterPro" id="IPR004438">
    <property type="entry name" value="Peptidase_M3B"/>
</dbReference>
<dbReference type="GO" id="GO:0006508">
    <property type="term" value="P:proteolysis"/>
    <property type="evidence" value="ECO:0007669"/>
    <property type="project" value="UniProtKB-KW"/>
</dbReference>
<keyword evidence="5 6" id="KW-0482">Metalloprotease</keyword>
<gene>
    <name evidence="9" type="ORF">NW74_07020</name>
</gene>
<dbReference type="GO" id="GO:0046872">
    <property type="term" value="F:metal ion binding"/>
    <property type="evidence" value="ECO:0007669"/>
    <property type="project" value="UniProtKB-UniRule"/>
</dbReference>
<evidence type="ECO:0000259" key="8">
    <source>
        <dbReference type="Pfam" id="PF08439"/>
    </source>
</evidence>
<evidence type="ECO:0000256" key="6">
    <source>
        <dbReference type="RuleBase" id="RU368091"/>
    </source>
</evidence>
<dbReference type="GO" id="GO:0006518">
    <property type="term" value="P:peptide metabolic process"/>
    <property type="evidence" value="ECO:0007669"/>
    <property type="project" value="TreeGrafter"/>
</dbReference>
<keyword evidence="3 6" id="KW-0378">Hydrolase</keyword>
<evidence type="ECO:0000256" key="1">
    <source>
        <dbReference type="ARBA" id="ARBA00022670"/>
    </source>
</evidence>
<proteinExistence type="inferred from homology"/>
<keyword evidence="2 6" id="KW-0479">Metal-binding</keyword>
<dbReference type="Pfam" id="PF08439">
    <property type="entry name" value="Peptidase_M3_N"/>
    <property type="match status" value="1"/>
</dbReference>
<dbReference type="EC" id="3.4.24.-" evidence="6"/>
<dbReference type="Pfam" id="PF01432">
    <property type="entry name" value="Peptidase_M3"/>
    <property type="match status" value="1"/>
</dbReference>
<evidence type="ECO:0000256" key="5">
    <source>
        <dbReference type="ARBA" id="ARBA00023049"/>
    </source>
</evidence>
<dbReference type="SUPFAM" id="SSF55486">
    <property type="entry name" value="Metalloproteases ('zincins'), catalytic domain"/>
    <property type="match status" value="1"/>
</dbReference>
<dbReference type="InterPro" id="IPR034009">
    <property type="entry name" value="M3B_PepF_4"/>
</dbReference>
<organism evidence="9 10">
    <name type="scientific">Parvimonas micra</name>
    <dbReference type="NCBI Taxonomy" id="33033"/>
    <lineage>
        <taxon>Bacteria</taxon>
        <taxon>Bacillati</taxon>
        <taxon>Bacillota</taxon>
        <taxon>Tissierellia</taxon>
        <taxon>Tissierellales</taxon>
        <taxon>Peptoniphilaceae</taxon>
        <taxon>Parvimonas</taxon>
    </lineage>
</organism>
<evidence type="ECO:0000313" key="10">
    <source>
        <dbReference type="Proteomes" id="UP000031386"/>
    </source>
</evidence>
<keyword evidence="1 6" id="KW-0645">Protease</keyword>